<proteinExistence type="predicted"/>
<evidence type="ECO:0000256" key="1">
    <source>
        <dbReference type="ARBA" id="ARBA00022741"/>
    </source>
</evidence>
<organism evidence="4 5">
    <name type="scientific">Candidatus Faecalibacterium faecigallinarum</name>
    <dbReference type="NCBI Taxonomy" id="2838577"/>
    <lineage>
        <taxon>Bacteria</taxon>
        <taxon>Bacillati</taxon>
        <taxon>Bacillota</taxon>
        <taxon>Clostridia</taxon>
        <taxon>Eubacteriales</taxon>
        <taxon>Oscillospiraceae</taxon>
        <taxon>Faecalibacterium</taxon>
    </lineage>
</organism>
<reference evidence="4" key="2">
    <citation type="submission" date="2021-04" db="EMBL/GenBank/DDBJ databases">
        <authorList>
            <person name="Gilroy R."/>
        </authorList>
    </citation>
    <scope>NUCLEOTIDE SEQUENCE</scope>
    <source>
        <strain evidence="4">ChiSjej5B23-2810</strain>
    </source>
</reference>
<sequence>MDEYLQAVGALPAFLARPLSRIAPGTAAQIHEIRLRAGCPVWFNRNGALCPAGELPGCPAEVGALRPTQPQMEEALYALCGGSVPTHQAELAEGYLTLPGGHRVGVGGRYLFHPREGVVLQAVYSLNVRVARARQAVLPPCLAQLLQTRFTGLLVAGEPDSGKTTLLRGMAAFLAGLGRAVAVIDERAEFWPEQLGVARPPVDVVAGLPKARAVQMALRTLAPQAVLLDELGGLEEVRGLEQGFFSGVDYVASLHAATLEEALRRPQVASMREKGMVRAIVMLAGRRAPGQVAGVHRL</sequence>
<accession>A0A9D2T587</accession>
<dbReference type="InterPro" id="IPR045735">
    <property type="entry name" value="Spore_III_AA_AAA+_ATPase"/>
</dbReference>
<dbReference type="InterPro" id="IPR027417">
    <property type="entry name" value="P-loop_NTPase"/>
</dbReference>
<dbReference type="Pfam" id="PF19568">
    <property type="entry name" value="Spore_III_AA"/>
    <property type="match status" value="1"/>
</dbReference>
<dbReference type="EMBL" id="DWWN01000053">
    <property type="protein sequence ID" value="HJC46094.1"/>
    <property type="molecule type" value="Genomic_DNA"/>
</dbReference>
<reference evidence="4" key="1">
    <citation type="journal article" date="2021" name="PeerJ">
        <title>Extensive microbial diversity within the chicken gut microbiome revealed by metagenomics and culture.</title>
        <authorList>
            <person name="Gilroy R."/>
            <person name="Ravi A."/>
            <person name="Getino M."/>
            <person name="Pursley I."/>
            <person name="Horton D.L."/>
            <person name="Alikhan N.F."/>
            <person name="Baker D."/>
            <person name="Gharbi K."/>
            <person name="Hall N."/>
            <person name="Watson M."/>
            <person name="Adriaenssens E.M."/>
            <person name="Foster-Nyarko E."/>
            <person name="Jarju S."/>
            <person name="Secka A."/>
            <person name="Antonio M."/>
            <person name="Oren A."/>
            <person name="Chaudhuri R.R."/>
            <person name="La Ragione R."/>
            <person name="Hildebrand F."/>
            <person name="Pallen M.J."/>
        </authorList>
    </citation>
    <scope>NUCLEOTIDE SEQUENCE</scope>
    <source>
        <strain evidence="4">ChiSjej5B23-2810</strain>
    </source>
</reference>
<dbReference type="AlphaFoldDB" id="A0A9D2T587"/>
<protein>
    <submittedName>
        <fullName evidence="4">Flp pilus assembly complex ATPase component TadA</fullName>
    </submittedName>
</protein>
<dbReference type="GO" id="GO:0005524">
    <property type="term" value="F:ATP binding"/>
    <property type="evidence" value="ECO:0007669"/>
    <property type="project" value="UniProtKB-KW"/>
</dbReference>
<dbReference type="Gene3D" id="3.40.50.300">
    <property type="entry name" value="P-loop containing nucleotide triphosphate hydrolases"/>
    <property type="match status" value="1"/>
</dbReference>
<dbReference type="PANTHER" id="PTHR20953">
    <property type="entry name" value="KINASE-RELATED"/>
    <property type="match status" value="1"/>
</dbReference>
<name>A0A9D2T587_9FIRM</name>
<comment type="caution">
    <text evidence="4">The sequence shown here is derived from an EMBL/GenBank/DDBJ whole genome shotgun (WGS) entry which is preliminary data.</text>
</comment>
<evidence type="ECO:0000313" key="4">
    <source>
        <dbReference type="EMBL" id="HJC46094.1"/>
    </source>
</evidence>
<keyword evidence="1" id="KW-0547">Nucleotide-binding</keyword>
<gene>
    <name evidence="4" type="primary">tadA</name>
    <name evidence="4" type="ORF">H9703_08195</name>
</gene>
<dbReference type="SUPFAM" id="SSF52540">
    <property type="entry name" value="P-loop containing nucleoside triphosphate hydrolases"/>
    <property type="match status" value="1"/>
</dbReference>
<evidence type="ECO:0000259" key="3">
    <source>
        <dbReference type="Pfam" id="PF19568"/>
    </source>
</evidence>
<evidence type="ECO:0000313" key="5">
    <source>
        <dbReference type="Proteomes" id="UP000823906"/>
    </source>
</evidence>
<dbReference type="Proteomes" id="UP000823906">
    <property type="component" value="Unassembled WGS sequence"/>
</dbReference>
<feature type="domain" description="Stage III sporulation protein AA AAA+ ATPase" evidence="3">
    <location>
        <begin position="28"/>
        <end position="296"/>
    </location>
</feature>
<dbReference type="PANTHER" id="PTHR20953:SF3">
    <property type="entry name" value="P-LOOP CONTAINING NUCLEOSIDE TRIPHOSPHATE HYDROLASES SUPERFAMILY PROTEIN"/>
    <property type="match status" value="1"/>
</dbReference>
<evidence type="ECO:0000256" key="2">
    <source>
        <dbReference type="ARBA" id="ARBA00022840"/>
    </source>
</evidence>
<keyword evidence="2" id="KW-0067">ATP-binding</keyword>